<evidence type="ECO:0000256" key="1">
    <source>
        <dbReference type="SAM" id="MobiDB-lite"/>
    </source>
</evidence>
<dbReference type="Proteomes" id="UP001224890">
    <property type="component" value="Unassembled WGS sequence"/>
</dbReference>
<dbReference type="AlphaFoldDB" id="A0AAJ0AKT1"/>
<comment type="caution">
    <text evidence="2">The sequence shown here is derived from an EMBL/GenBank/DDBJ whole genome shotgun (WGS) entry which is preliminary data.</text>
</comment>
<feature type="region of interest" description="Disordered" evidence="1">
    <location>
        <begin position="1"/>
        <end position="92"/>
    </location>
</feature>
<accession>A0AAJ0AKT1</accession>
<protein>
    <submittedName>
        <fullName evidence="2">Uncharacterized protein</fullName>
    </submittedName>
</protein>
<dbReference type="GeneID" id="85459425"/>
<gene>
    <name evidence="2" type="ORF">BDP55DRAFT_663559</name>
</gene>
<keyword evidence="3" id="KW-1185">Reference proteome</keyword>
<name>A0AAJ0AKT1_9PEZI</name>
<organism evidence="2 3">
    <name type="scientific">Colletotrichum godetiae</name>
    <dbReference type="NCBI Taxonomy" id="1209918"/>
    <lineage>
        <taxon>Eukaryota</taxon>
        <taxon>Fungi</taxon>
        <taxon>Dikarya</taxon>
        <taxon>Ascomycota</taxon>
        <taxon>Pezizomycotina</taxon>
        <taxon>Sordariomycetes</taxon>
        <taxon>Hypocreomycetidae</taxon>
        <taxon>Glomerellales</taxon>
        <taxon>Glomerellaceae</taxon>
        <taxon>Colletotrichum</taxon>
        <taxon>Colletotrichum acutatum species complex</taxon>
    </lineage>
</organism>
<proteinExistence type="predicted"/>
<evidence type="ECO:0000313" key="3">
    <source>
        <dbReference type="Proteomes" id="UP001224890"/>
    </source>
</evidence>
<dbReference type="EMBL" id="JAHMHR010000020">
    <property type="protein sequence ID" value="KAK1675724.1"/>
    <property type="molecule type" value="Genomic_DNA"/>
</dbReference>
<sequence length="92" mass="10382">MDPFDLRLSFYREMSTKGIPTEKKKGKRKRKRRMDDTDCHPSQSHHHCPRIDMTPSLTPIPTPSQSPTVNGQPQPQLRGSTSSSRLGCHSPA</sequence>
<evidence type="ECO:0000313" key="2">
    <source>
        <dbReference type="EMBL" id="KAK1675724.1"/>
    </source>
</evidence>
<reference evidence="2" key="1">
    <citation type="submission" date="2021-06" db="EMBL/GenBank/DDBJ databases">
        <title>Comparative genomics, transcriptomics and evolutionary studies reveal genomic signatures of adaptation to plant cell wall in hemibiotrophic fungi.</title>
        <authorList>
            <consortium name="DOE Joint Genome Institute"/>
            <person name="Baroncelli R."/>
            <person name="Diaz J.F."/>
            <person name="Benocci T."/>
            <person name="Peng M."/>
            <person name="Battaglia E."/>
            <person name="Haridas S."/>
            <person name="Andreopoulos W."/>
            <person name="Labutti K."/>
            <person name="Pangilinan J."/>
            <person name="Floch G.L."/>
            <person name="Makela M.R."/>
            <person name="Henrissat B."/>
            <person name="Grigoriev I.V."/>
            <person name="Crouch J.A."/>
            <person name="De Vries R.P."/>
            <person name="Sukno S.A."/>
            <person name="Thon M.R."/>
        </authorList>
    </citation>
    <scope>NUCLEOTIDE SEQUENCE</scope>
    <source>
        <strain evidence="2">CBS 193.32</strain>
    </source>
</reference>
<dbReference type="RefSeq" id="XP_060429727.1">
    <property type="nucleotide sequence ID" value="XM_060574899.1"/>
</dbReference>
<feature type="compositionally biased region" description="Polar residues" evidence="1">
    <location>
        <begin position="65"/>
        <end position="85"/>
    </location>
</feature>